<dbReference type="AlphaFoldDB" id="A0A0C2MBZ0"/>
<gene>
    <name evidence="1" type="ORF">RF11_08634</name>
</gene>
<reference evidence="1 2" key="1">
    <citation type="journal article" date="2014" name="Genome Biol. Evol.">
        <title>The genome of the myxosporean Thelohanellus kitauei shows adaptations to nutrient acquisition within its fish host.</title>
        <authorList>
            <person name="Yang Y."/>
            <person name="Xiong J."/>
            <person name="Zhou Z."/>
            <person name="Huo F."/>
            <person name="Miao W."/>
            <person name="Ran C."/>
            <person name="Liu Y."/>
            <person name="Zhang J."/>
            <person name="Feng J."/>
            <person name="Wang M."/>
            <person name="Wang M."/>
            <person name="Wang L."/>
            <person name="Yao B."/>
        </authorList>
    </citation>
    <scope>NUCLEOTIDE SEQUENCE [LARGE SCALE GENOMIC DNA]</scope>
    <source>
        <strain evidence="1">Wuqing</strain>
    </source>
</reference>
<dbReference type="EMBL" id="JWZT01005190">
    <property type="protein sequence ID" value="KII61879.1"/>
    <property type="molecule type" value="Genomic_DNA"/>
</dbReference>
<comment type="caution">
    <text evidence="1">The sequence shown here is derived from an EMBL/GenBank/DDBJ whole genome shotgun (WGS) entry which is preliminary data.</text>
</comment>
<evidence type="ECO:0000313" key="1">
    <source>
        <dbReference type="EMBL" id="KII61879.1"/>
    </source>
</evidence>
<protein>
    <submittedName>
        <fullName evidence="1">Uncharacterized protein</fullName>
    </submittedName>
</protein>
<dbReference type="Proteomes" id="UP000031668">
    <property type="component" value="Unassembled WGS sequence"/>
</dbReference>
<sequence>MGLSIERINVHDILTITLTEMTSVFQIVIEVDLSSIQDKDSICIAFQSLMRTQKQRRINARIQNLVSDAKVRLARIRNVQSIERSLMPDIGSTHFRIISDHISDVFSRDRCFQKIVELIVGQHSSSENIFRKKFIFGQ</sequence>
<evidence type="ECO:0000313" key="2">
    <source>
        <dbReference type="Proteomes" id="UP000031668"/>
    </source>
</evidence>
<keyword evidence="2" id="KW-1185">Reference proteome</keyword>
<proteinExistence type="predicted"/>
<name>A0A0C2MBZ0_THEKT</name>
<accession>A0A0C2MBZ0</accession>
<organism evidence="1 2">
    <name type="scientific">Thelohanellus kitauei</name>
    <name type="common">Myxosporean</name>
    <dbReference type="NCBI Taxonomy" id="669202"/>
    <lineage>
        <taxon>Eukaryota</taxon>
        <taxon>Metazoa</taxon>
        <taxon>Cnidaria</taxon>
        <taxon>Myxozoa</taxon>
        <taxon>Myxosporea</taxon>
        <taxon>Bivalvulida</taxon>
        <taxon>Platysporina</taxon>
        <taxon>Myxobolidae</taxon>
        <taxon>Thelohanellus</taxon>
    </lineage>
</organism>